<feature type="transmembrane region" description="Helical" evidence="6">
    <location>
        <begin position="176"/>
        <end position="200"/>
    </location>
</feature>
<accession>A0A812BVM6</accession>
<evidence type="ECO:0000256" key="1">
    <source>
        <dbReference type="ARBA" id="ARBA00004141"/>
    </source>
</evidence>
<dbReference type="InterPro" id="IPR011547">
    <property type="entry name" value="SLC26A/SulP_dom"/>
</dbReference>
<dbReference type="Gene3D" id="3.30.750.24">
    <property type="entry name" value="STAS domain"/>
    <property type="match status" value="1"/>
</dbReference>
<feature type="transmembrane region" description="Helical" evidence="6">
    <location>
        <begin position="252"/>
        <end position="272"/>
    </location>
</feature>
<reference evidence="8" key="1">
    <citation type="submission" date="2021-01" db="EMBL/GenBank/DDBJ databases">
        <authorList>
            <person name="Li R."/>
            <person name="Bekaert M."/>
        </authorList>
    </citation>
    <scope>NUCLEOTIDE SEQUENCE</scope>
    <source>
        <strain evidence="8">Farmed</strain>
    </source>
</reference>
<dbReference type="InterPro" id="IPR002645">
    <property type="entry name" value="STAS_dom"/>
</dbReference>
<feature type="compositionally biased region" description="Low complexity" evidence="5">
    <location>
        <begin position="613"/>
        <end position="643"/>
    </location>
</feature>
<feature type="transmembrane region" description="Helical" evidence="6">
    <location>
        <begin position="206"/>
        <end position="231"/>
    </location>
</feature>
<evidence type="ECO:0000256" key="2">
    <source>
        <dbReference type="ARBA" id="ARBA00022692"/>
    </source>
</evidence>
<dbReference type="SUPFAM" id="SSF52091">
    <property type="entry name" value="SpoIIaa-like"/>
    <property type="match status" value="1"/>
</dbReference>
<name>A0A812BVM6_ACAPH</name>
<evidence type="ECO:0000313" key="8">
    <source>
        <dbReference type="EMBL" id="CAE1242860.1"/>
    </source>
</evidence>
<dbReference type="InterPro" id="IPR001902">
    <property type="entry name" value="SLC26A/SulP_fam"/>
</dbReference>
<evidence type="ECO:0000259" key="7">
    <source>
        <dbReference type="PROSITE" id="PS50801"/>
    </source>
</evidence>
<evidence type="ECO:0000313" key="9">
    <source>
        <dbReference type="Proteomes" id="UP000597762"/>
    </source>
</evidence>
<comment type="caution">
    <text evidence="8">The sequence shown here is derived from an EMBL/GenBank/DDBJ whole genome shotgun (WGS) entry which is preliminary data.</text>
</comment>
<feature type="transmembrane region" description="Helical" evidence="6">
    <location>
        <begin position="337"/>
        <end position="358"/>
    </location>
</feature>
<evidence type="ECO:0000256" key="5">
    <source>
        <dbReference type="SAM" id="MobiDB-lite"/>
    </source>
</evidence>
<dbReference type="Pfam" id="PF01740">
    <property type="entry name" value="STAS"/>
    <property type="match status" value="1"/>
</dbReference>
<dbReference type="Proteomes" id="UP000597762">
    <property type="component" value="Unassembled WGS sequence"/>
</dbReference>
<proteinExistence type="predicted"/>
<dbReference type="OrthoDB" id="288203at2759"/>
<sequence>MNAPSPSRRIPVTQAAFDDIHLKKDRKRTSLTEKLRSNCYCSKKRLWKIVSSYIPLVKVIRYYKLKEYLLIDFLAGITIGIMHIPQALGFGMLASVKIVNGLYTSFWPIVLYLIFGTSPHVSIGTSAVICILTAGIVDRESIVFKKSWMNGTTYQNDSDFNWESIPQFMDYKEETAMATALIAGLILLIMGFLKLGFITAYLSESFFSAFTSGAAVHIATSQMATMLGLIIPKHSGMLKIIYTYRDIFSNIASTNVAELIIALCTIVILLLVKDCINDRFKHKLKVPIPIELIVVVMGTSLCYLFKFNTLYDVKIIGQITTEIPVPKVPSMARAQNILVDSFIIAILIFANTIAMAKICAKKHNYEVDDSQELIAYGMCNFVSAFMFCFPSSIAPPRSLVASSMGVKTNINAVFTSILMFLVLSVITSLFETLPKTVLGAVITIALKGLFMQIADVKKFYHINIFDFIIWMSTFLGVVFLDIDYGLCIGVCVSLVTVVFQTQFANGYRLGRVPNEGLMVEHKLYLSSQEIKGIKIFRFESNLYFANAEIFRGLLYKKTVNPRKYLKQLQKREKQKLKKNVKPLFSSVDLLNRTSDVKTEEKKTECRLDNPVFSLSSEESPSTTSKTSPQKGVTGSSVSFVSSGRPSIAPVSGIRLQEGRRTSCTPSMDSSIVCLEEEEDPEDGGVLITEEKFSLMKSVHHVIIDFSRVNYMDASGANVLSHICTEYEHVNIRVFLACCSHNVRQTMLHAGVIDRYTKSNIFLTLSDAISQARIENVEKKNVDLSDFSDEEAAEDSYITKL</sequence>
<organism evidence="8 9">
    <name type="scientific">Acanthosepion pharaonis</name>
    <name type="common">Pharaoh cuttlefish</name>
    <name type="synonym">Sepia pharaonis</name>
    <dbReference type="NCBI Taxonomy" id="158019"/>
    <lineage>
        <taxon>Eukaryota</taxon>
        <taxon>Metazoa</taxon>
        <taxon>Spiralia</taxon>
        <taxon>Lophotrochozoa</taxon>
        <taxon>Mollusca</taxon>
        <taxon>Cephalopoda</taxon>
        <taxon>Coleoidea</taxon>
        <taxon>Decapodiformes</taxon>
        <taxon>Sepiida</taxon>
        <taxon>Sepiina</taxon>
        <taxon>Sepiidae</taxon>
        <taxon>Acanthosepion</taxon>
    </lineage>
</organism>
<dbReference type="EMBL" id="CAHIKZ030000869">
    <property type="protein sequence ID" value="CAE1242860.1"/>
    <property type="molecule type" value="Genomic_DNA"/>
</dbReference>
<dbReference type="PROSITE" id="PS50801">
    <property type="entry name" value="STAS"/>
    <property type="match status" value="1"/>
</dbReference>
<keyword evidence="2 6" id="KW-0812">Transmembrane</keyword>
<evidence type="ECO:0000256" key="6">
    <source>
        <dbReference type="SAM" id="Phobius"/>
    </source>
</evidence>
<feature type="transmembrane region" description="Helical" evidence="6">
    <location>
        <begin position="410"/>
        <end position="430"/>
    </location>
</feature>
<dbReference type="GO" id="GO:0055085">
    <property type="term" value="P:transmembrane transport"/>
    <property type="evidence" value="ECO:0007669"/>
    <property type="project" value="InterPro"/>
</dbReference>
<keyword evidence="9" id="KW-1185">Reference proteome</keyword>
<dbReference type="PANTHER" id="PTHR11814">
    <property type="entry name" value="SULFATE TRANSPORTER"/>
    <property type="match status" value="1"/>
</dbReference>
<keyword evidence="4 6" id="KW-0472">Membrane</keyword>
<gene>
    <name evidence="8" type="ORF">SPHA_23503</name>
</gene>
<feature type="transmembrane region" description="Helical" evidence="6">
    <location>
        <begin position="109"/>
        <end position="137"/>
    </location>
</feature>
<feature type="transmembrane region" description="Helical" evidence="6">
    <location>
        <begin position="468"/>
        <end position="499"/>
    </location>
</feature>
<comment type="subcellular location">
    <subcellularLocation>
        <location evidence="1">Membrane</location>
        <topology evidence="1">Multi-pass membrane protein</topology>
    </subcellularLocation>
</comment>
<feature type="region of interest" description="Disordered" evidence="5">
    <location>
        <begin position="609"/>
        <end position="644"/>
    </location>
</feature>
<feature type="transmembrane region" description="Helical" evidence="6">
    <location>
        <begin position="284"/>
        <end position="305"/>
    </location>
</feature>
<dbReference type="InterPro" id="IPR036513">
    <property type="entry name" value="STAS_dom_sf"/>
</dbReference>
<protein>
    <submittedName>
        <fullName evidence="8">SLC26A5</fullName>
    </submittedName>
</protein>
<evidence type="ECO:0000256" key="4">
    <source>
        <dbReference type="ARBA" id="ARBA00023136"/>
    </source>
</evidence>
<dbReference type="GO" id="GO:0016020">
    <property type="term" value="C:membrane"/>
    <property type="evidence" value="ECO:0007669"/>
    <property type="project" value="UniProtKB-SubCell"/>
</dbReference>
<evidence type="ECO:0000256" key="3">
    <source>
        <dbReference type="ARBA" id="ARBA00022989"/>
    </source>
</evidence>
<dbReference type="NCBIfam" id="TIGR00815">
    <property type="entry name" value="sulP"/>
    <property type="match status" value="1"/>
</dbReference>
<keyword evidence="3 6" id="KW-1133">Transmembrane helix</keyword>
<feature type="transmembrane region" description="Helical" evidence="6">
    <location>
        <begin position="68"/>
        <end position="89"/>
    </location>
</feature>
<feature type="transmembrane region" description="Helical" evidence="6">
    <location>
        <begin position="373"/>
        <end position="389"/>
    </location>
</feature>
<feature type="domain" description="STAS" evidence="7">
    <location>
        <begin position="523"/>
        <end position="771"/>
    </location>
</feature>
<dbReference type="CDD" id="cd07042">
    <property type="entry name" value="STAS_SulP_like_sulfate_transporter"/>
    <property type="match status" value="1"/>
</dbReference>
<dbReference type="AlphaFoldDB" id="A0A812BVM6"/>
<dbReference type="Pfam" id="PF00916">
    <property type="entry name" value="Sulfate_transp"/>
    <property type="match status" value="1"/>
</dbReference>